<name>A0ABZ2M3W9_9BACT</name>
<sequence>MNENELQLDLNRTGIGIVPARSKELIASVSSAKPSSEGNEELISDVRNTYTEPGSTIGHIPAPVSEDAVETVIAEPAEGQATAVLVDKLGERLAFERTGVRLYDALIAKFDAAGKLDGDLTRAELVAIRDEEHQHFRQVKSAIEKLGGDPTVVTPSADLAGVKAMGLPQVLTDPRTTLVQALEAILVAELVDNEGWSTLIELAEKLGHSSLAIKFRKALASEEEHLAKVRGWVKEMTLSASAA</sequence>
<dbReference type="EMBL" id="CP089984">
    <property type="protein sequence ID" value="WXB16016.1"/>
    <property type="molecule type" value="Genomic_DNA"/>
</dbReference>
<dbReference type="Proteomes" id="UP001370348">
    <property type="component" value="Chromosome"/>
</dbReference>
<dbReference type="RefSeq" id="WP_394825646.1">
    <property type="nucleotide sequence ID" value="NZ_CP089984.1"/>
</dbReference>
<dbReference type="Pfam" id="PF00210">
    <property type="entry name" value="Ferritin"/>
    <property type="match status" value="1"/>
</dbReference>
<dbReference type="CDD" id="cd00657">
    <property type="entry name" value="Ferritin_like"/>
    <property type="match status" value="1"/>
</dbReference>
<reference evidence="2 3" key="1">
    <citation type="submission" date="2021-12" db="EMBL/GenBank/DDBJ databases">
        <title>Discovery of the Pendulisporaceae a myxobacterial family with distinct sporulation behavior and unique specialized metabolism.</title>
        <authorList>
            <person name="Garcia R."/>
            <person name="Popoff A."/>
            <person name="Bader C.D."/>
            <person name="Loehr J."/>
            <person name="Walesch S."/>
            <person name="Walt C."/>
            <person name="Boldt J."/>
            <person name="Bunk B."/>
            <person name="Haeckl F.J.F.P.J."/>
            <person name="Gunesch A.P."/>
            <person name="Birkelbach J."/>
            <person name="Nuebel U."/>
            <person name="Pietschmann T."/>
            <person name="Bach T."/>
            <person name="Mueller R."/>
        </authorList>
    </citation>
    <scope>NUCLEOTIDE SEQUENCE [LARGE SCALE GENOMIC DNA]</scope>
    <source>
        <strain evidence="2 3">MSr11954</strain>
    </source>
</reference>
<dbReference type="InterPro" id="IPR008331">
    <property type="entry name" value="Ferritin_DPS_dom"/>
</dbReference>
<dbReference type="InterPro" id="IPR012347">
    <property type="entry name" value="Ferritin-like"/>
</dbReference>
<dbReference type="Gene3D" id="1.20.1260.10">
    <property type="match status" value="1"/>
</dbReference>
<dbReference type="InterPro" id="IPR009078">
    <property type="entry name" value="Ferritin-like_SF"/>
</dbReference>
<proteinExistence type="predicted"/>
<protein>
    <submittedName>
        <fullName evidence="2">Ferritin-like domain-containing protein</fullName>
    </submittedName>
</protein>
<feature type="domain" description="Ferritin/DPS" evidence="1">
    <location>
        <begin position="128"/>
        <end position="236"/>
    </location>
</feature>
<evidence type="ECO:0000313" key="3">
    <source>
        <dbReference type="Proteomes" id="UP001370348"/>
    </source>
</evidence>
<gene>
    <name evidence="2" type="ORF">LZC94_01810</name>
</gene>
<evidence type="ECO:0000259" key="1">
    <source>
        <dbReference type="Pfam" id="PF00210"/>
    </source>
</evidence>
<accession>A0ABZ2M3W9</accession>
<keyword evidence="3" id="KW-1185">Reference proteome</keyword>
<organism evidence="2 3">
    <name type="scientific">Pendulispora albinea</name>
    <dbReference type="NCBI Taxonomy" id="2741071"/>
    <lineage>
        <taxon>Bacteria</taxon>
        <taxon>Pseudomonadati</taxon>
        <taxon>Myxococcota</taxon>
        <taxon>Myxococcia</taxon>
        <taxon>Myxococcales</taxon>
        <taxon>Sorangiineae</taxon>
        <taxon>Pendulisporaceae</taxon>
        <taxon>Pendulispora</taxon>
    </lineage>
</organism>
<dbReference type="SUPFAM" id="SSF47240">
    <property type="entry name" value="Ferritin-like"/>
    <property type="match status" value="1"/>
</dbReference>
<evidence type="ECO:0000313" key="2">
    <source>
        <dbReference type="EMBL" id="WXB16016.1"/>
    </source>
</evidence>